<dbReference type="PANTHER" id="PTHR30558">
    <property type="entry name" value="EXBD MEMBRANE COMPONENT OF PMF-DRIVEN MACROMOLECULE IMPORT SYSTEM"/>
    <property type="match status" value="1"/>
</dbReference>
<keyword evidence="7" id="KW-0813">Transport</keyword>
<evidence type="ECO:0000256" key="4">
    <source>
        <dbReference type="ARBA" id="ARBA00022692"/>
    </source>
</evidence>
<gene>
    <name evidence="9" type="ORF">ATK78_1950</name>
</gene>
<proteinExistence type="inferred from homology"/>
<dbReference type="Proteomes" id="UP000295620">
    <property type="component" value="Unassembled WGS sequence"/>
</dbReference>
<evidence type="ECO:0000313" key="10">
    <source>
        <dbReference type="Proteomes" id="UP000295620"/>
    </source>
</evidence>
<evidence type="ECO:0000256" key="5">
    <source>
        <dbReference type="ARBA" id="ARBA00022989"/>
    </source>
</evidence>
<dbReference type="Pfam" id="PF02472">
    <property type="entry name" value="ExbD"/>
    <property type="match status" value="1"/>
</dbReference>
<keyword evidence="5 8" id="KW-1133">Transmembrane helix</keyword>
<keyword evidence="6 8" id="KW-0472">Membrane</keyword>
<evidence type="ECO:0000256" key="2">
    <source>
        <dbReference type="ARBA" id="ARBA00005811"/>
    </source>
</evidence>
<keyword evidence="4 7" id="KW-0812">Transmembrane</keyword>
<protein>
    <submittedName>
        <fullName evidence="9">Outer membrane transport energization protein ExbD</fullName>
    </submittedName>
</protein>
<keyword evidence="10" id="KW-1185">Reference proteome</keyword>
<dbReference type="GO" id="GO:0022857">
    <property type="term" value="F:transmembrane transporter activity"/>
    <property type="evidence" value="ECO:0007669"/>
    <property type="project" value="InterPro"/>
</dbReference>
<dbReference type="RefSeq" id="WP_133575847.1">
    <property type="nucleotide sequence ID" value="NZ_SNYC01000004.1"/>
</dbReference>
<reference evidence="9 10" key="1">
    <citation type="submission" date="2019-03" db="EMBL/GenBank/DDBJ databases">
        <title>Genomic Encyclopedia of Archaeal and Bacterial Type Strains, Phase II (KMG-II): from individual species to whole genera.</title>
        <authorList>
            <person name="Goeker M."/>
        </authorList>
    </citation>
    <scope>NUCLEOTIDE SEQUENCE [LARGE SCALE GENOMIC DNA]</scope>
    <source>
        <strain evidence="9 10">DSM 19035</strain>
    </source>
</reference>
<evidence type="ECO:0000256" key="6">
    <source>
        <dbReference type="ARBA" id="ARBA00023136"/>
    </source>
</evidence>
<accession>A0A4R6SWJ9</accession>
<keyword evidence="3" id="KW-1003">Cell membrane</keyword>
<dbReference type="GO" id="GO:0015031">
    <property type="term" value="P:protein transport"/>
    <property type="evidence" value="ECO:0007669"/>
    <property type="project" value="UniProtKB-KW"/>
</dbReference>
<evidence type="ECO:0000313" key="9">
    <source>
        <dbReference type="EMBL" id="TDQ09791.1"/>
    </source>
</evidence>
<dbReference type="GO" id="GO:0005886">
    <property type="term" value="C:plasma membrane"/>
    <property type="evidence" value="ECO:0007669"/>
    <property type="project" value="UniProtKB-SubCell"/>
</dbReference>
<comment type="caution">
    <text evidence="9">The sequence shown here is derived from an EMBL/GenBank/DDBJ whole genome shotgun (WGS) entry which is preliminary data.</text>
</comment>
<organism evidence="9 10">
    <name type="scientific">Pedobacter metabolipauper</name>
    <dbReference type="NCBI Taxonomy" id="425513"/>
    <lineage>
        <taxon>Bacteria</taxon>
        <taxon>Pseudomonadati</taxon>
        <taxon>Bacteroidota</taxon>
        <taxon>Sphingobacteriia</taxon>
        <taxon>Sphingobacteriales</taxon>
        <taxon>Sphingobacteriaceae</taxon>
        <taxon>Pedobacter</taxon>
    </lineage>
</organism>
<keyword evidence="7" id="KW-0653">Protein transport</keyword>
<evidence type="ECO:0000256" key="8">
    <source>
        <dbReference type="SAM" id="Phobius"/>
    </source>
</evidence>
<evidence type="ECO:0000256" key="7">
    <source>
        <dbReference type="RuleBase" id="RU003879"/>
    </source>
</evidence>
<dbReference type="PANTHER" id="PTHR30558:SF3">
    <property type="entry name" value="BIOPOLYMER TRANSPORT PROTEIN EXBD-RELATED"/>
    <property type="match status" value="1"/>
</dbReference>
<dbReference type="OrthoDB" id="952702at2"/>
<feature type="transmembrane region" description="Helical" evidence="8">
    <location>
        <begin position="28"/>
        <end position="48"/>
    </location>
</feature>
<dbReference type="InterPro" id="IPR003400">
    <property type="entry name" value="ExbD"/>
</dbReference>
<comment type="subcellular location">
    <subcellularLocation>
        <location evidence="1">Cell membrane</location>
        <topology evidence="1">Single-pass membrane protein</topology>
    </subcellularLocation>
    <subcellularLocation>
        <location evidence="7">Cell membrane</location>
        <topology evidence="7">Single-pass type II membrane protein</topology>
    </subcellularLocation>
</comment>
<evidence type="ECO:0000256" key="1">
    <source>
        <dbReference type="ARBA" id="ARBA00004162"/>
    </source>
</evidence>
<sequence>MATLNISQSGQAAKGQARTRKPVPAVDLTAMVDLAFLLITFFMLTTSLSKYQAMDVAKPVIDIPDQPYPASRTVTLILGKDNHILWYKGELEKTVPQQTSFKQIGSVLNQNKKQIAGIYKNDPAKFMIVIIKPTEQSNYKNFVDVLDEMKIADVKSHMIDDKGLLDLEHSYLIKNQM</sequence>
<dbReference type="EMBL" id="SNYC01000004">
    <property type="protein sequence ID" value="TDQ09791.1"/>
    <property type="molecule type" value="Genomic_DNA"/>
</dbReference>
<comment type="similarity">
    <text evidence="2 7">Belongs to the ExbD/TolR family.</text>
</comment>
<dbReference type="AlphaFoldDB" id="A0A4R6SWJ9"/>
<name>A0A4R6SWJ9_9SPHI</name>
<evidence type="ECO:0000256" key="3">
    <source>
        <dbReference type="ARBA" id="ARBA00022475"/>
    </source>
</evidence>